<keyword evidence="7" id="KW-1185">Reference proteome</keyword>
<dbReference type="GO" id="GO:0010467">
    <property type="term" value="P:gene expression"/>
    <property type="evidence" value="ECO:0007669"/>
    <property type="project" value="UniProtKB-ARBA"/>
</dbReference>
<name>A0A2U2AND3_9GAMM</name>
<dbReference type="CDD" id="cd01891">
    <property type="entry name" value="TypA_BipA"/>
    <property type="match status" value="1"/>
</dbReference>
<dbReference type="InterPro" id="IPR000795">
    <property type="entry name" value="T_Tr_GTP-bd_dom"/>
</dbReference>
<keyword evidence="4" id="KW-0378">Hydrolase</keyword>
<dbReference type="FunFam" id="3.40.50.300:FF:000055">
    <property type="entry name" value="GTP-binding protein TypA"/>
    <property type="match status" value="1"/>
</dbReference>
<dbReference type="InterPro" id="IPR042116">
    <property type="entry name" value="TypA/BipA_C"/>
</dbReference>
<comment type="similarity">
    <text evidence="4">Belongs to the TRAFAC class translation factor GTPase superfamily. Classic translation factor GTPase family. BipA subfamily.</text>
</comment>
<dbReference type="CDD" id="cd16263">
    <property type="entry name" value="BipA_III"/>
    <property type="match status" value="1"/>
</dbReference>
<feature type="domain" description="Tr-type G" evidence="5">
    <location>
        <begin position="3"/>
        <end position="198"/>
    </location>
</feature>
<gene>
    <name evidence="6" type="primary">typA</name>
    <name evidence="4" type="synonym">bipA</name>
    <name evidence="6" type="ORF">DC082_04080</name>
</gene>
<comment type="function">
    <text evidence="4">A 50S ribosomal subunit assembly protein with GTPase activity, required for 50S subunit assembly at low temperatures, may also play a role in translation. Binds GTP and analogs. Binds the 70S ribosome between the 30S and 50S subunits, in a similar position as ribosome-bound EF-G; it contacts a number of ribosomal proteins, both rRNAs and the A-site tRNA.</text>
</comment>
<dbReference type="SUPFAM" id="SSF54980">
    <property type="entry name" value="EF-G C-terminal domain-like"/>
    <property type="match status" value="2"/>
</dbReference>
<dbReference type="Gene3D" id="3.30.70.870">
    <property type="entry name" value="Elongation Factor G (Translational Gtpase), domain 3"/>
    <property type="match status" value="1"/>
</dbReference>
<dbReference type="Gene3D" id="2.40.30.10">
    <property type="entry name" value="Translation factors"/>
    <property type="match status" value="1"/>
</dbReference>
<evidence type="ECO:0000313" key="7">
    <source>
        <dbReference type="Proteomes" id="UP000244948"/>
    </source>
</evidence>
<comment type="subunit">
    <text evidence="4">Monomer.</text>
</comment>
<dbReference type="Pfam" id="PF21018">
    <property type="entry name" value="BipA_C"/>
    <property type="match status" value="1"/>
</dbReference>
<dbReference type="GO" id="GO:0005525">
    <property type="term" value="F:GTP binding"/>
    <property type="evidence" value="ECO:0007669"/>
    <property type="project" value="UniProtKB-UniRule"/>
</dbReference>
<dbReference type="Proteomes" id="UP000244948">
    <property type="component" value="Unassembled WGS sequence"/>
</dbReference>
<dbReference type="GO" id="GO:0019843">
    <property type="term" value="F:rRNA binding"/>
    <property type="evidence" value="ECO:0007669"/>
    <property type="project" value="UniProtKB-KW"/>
</dbReference>
<dbReference type="GO" id="GO:0097216">
    <property type="term" value="F:guanosine tetraphosphate binding"/>
    <property type="evidence" value="ECO:0007669"/>
    <property type="project" value="UniProtKB-ARBA"/>
</dbReference>
<dbReference type="Gene3D" id="3.40.50.300">
    <property type="entry name" value="P-loop containing nucleotide triphosphate hydrolases"/>
    <property type="match status" value="1"/>
</dbReference>
<comment type="catalytic activity">
    <reaction evidence="3 4">
        <text>GTP + H2O = GDP + phosphate + H(+)</text>
        <dbReference type="Rhea" id="RHEA:19669"/>
        <dbReference type="ChEBI" id="CHEBI:15377"/>
        <dbReference type="ChEBI" id="CHEBI:15378"/>
        <dbReference type="ChEBI" id="CHEBI:37565"/>
        <dbReference type="ChEBI" id="CHEBI:43474"/>
        <dbReference type="ChEBI" id="CHEBI:58189"/>
    </reaction>
</comment>
<keyword evidence="4" id="KW-0699">rRNA-binding</keyword>
<dbReference type="GO" id="GO:0003924">
    <property type="term" value="F:GTPase activity"/>
    <property type="evidence" value="ECO:0007669"/>
    <property type="project" value="UniProtKB-UniRule"/>
</dbReference>
<dbReference type="Pfam" id="PF03144">
    <property type="entry name" value="GTP_EFTU_D2"/>
    <property type="match status" value="1"/>
</dbReference>
<dbReference type="Gene3D" id="2.40.50.250">
    <property type="entry name" value="bipa protein"/>
    <property type="match status" value="1"/>
</dbReference>
<proteinExistence type="inferred from homology"/>
<dbReference type="GO" id="GO:0043022">
    <property type="term" value="F:ribosome binding"/>
    <property type="evidence" value="ECO:0007669"/>
    <property type="project" value="UniProtKB-UniRule"/>
</dbReference>
<dbReference type="InterPro" id="IPR035647">
    <property type="entry name" value="EFG_III/V"/>
</dbReference>
<dbReference type="Gene3D" id="3.30.70.240">
    <property type="match status" value="1"/>
</dbReference>
<dbReference type="RefSeq" id="WP_109235863.1">
    <property type="nucleotide sequence ID" value="NZ_BMXZ01000001.1"/>
</dbReference>
<dbReference type="Pfam" id="PF00009">
    <property type="entry name" value="GTP_EFTU"/>
    <property type="match status" value="1"/>
</dbReference>
<keyword evidence="1 4" id="KW-0547">Nucleotide-binding</keyword>
<dbReference type="InterPro" id="IPR031157">
    <property type="entry name" value="G_TR_CS"/>
</dbReference>
<dbReference type="InterPro" id="IPR035651">
    <property type="entry name" value="BipA_V"/>
</dbReference>
<evidence type="ECO:0000256" key="2">
    <source>
        <dbReference type="ARBA" id="ARBA00023134"/>
    </source>
</evidence>
<keyword evidence="4" id="KW-0963">Cytoplasm</keyword>
<organism evidence="6 7">
    <name type="scientific">Ignatzschineria indica</name>
    <dbReference type="NCBI Taxonomy" id="472583"/>
    <lineage>
        <taxon>Bacteria</taxon>
        <taxon>Pseudomonadati</taxon>
        <taxon>Pseudomonadota</taxon>
        <taxon>Gammaproteobacteria</taxon>
        <taxon>Cardiobacteriales</taxon>
        <taxon>Ignatzschineriaceae</taxon>
        <taxon>Ignatzschineria</taxon>
    </lineage>
</organism>
<dbReference type="CDD" id="cd03710">
    <property type="entry name" value="BipA_TypA_C"/>
    <property type="match status" value="1"/>
</dbReference>
<dbReference type="NCBIfam" id="TIGR00231">
    <property type="entry name" value="small_GTP"/>
    <property type="match status" value="1"/>
</dbReference>
<accession>A0A2U2AND3</accession>
<feature type="binding site" evidence="4">
    <location>
        <begin position="128"/>
        <end position="131"/>
    </location>
    <ligand>
        <name>GTP</name>
        <dbReference type="ChEBI" id="CHEBI:37565"/>
    </ligand>
</feature>
<dbReference type="NCBIfam" id="TIGR01394">
    <property type="entry name" value="TypA_BipA"/>
    <property type="match status" value="1"/>
</dbReference>
<dbReference type="GO" id="GO:1990904">
    <property type="term" value="C:ribonucleoprotein complex"/>
    <property type="evidence" value="ECO:0007669"/>
    <property type="project" value="TreeGrafter"/>
</dbReference>
<keyword evidence="4" id="KW-0694">RNA-binding</keyword>
<dbReference type="GO" id="GO:0000027">
    <property type="term" value="P:ribosomal large subunit assembly"/>
    <property type="evidence" value="ECO:0007669"/>
    <property type="project" value="UniProtKB-UniRule"/>
</dbReference>
<evidence type="ECO:0000256" key="3">
    <source>
        <dbReference type="ARBA" id="ARBA00048548"/>
    </source>
</evidence>
<dbReference type="InterPro" id="IPR027417">
    <property type="entry name" value="P-loop_NTPase"/>
</dbReference>
<dbReference type="GO" id="GO:0009409">
    <property type="term" value="P:response to cold"/>
    <property type="evidence" value="ECO:0007669"/>
    <property type="project" value="UniProtKB-ARBA"/>
</dbReference>
<feature type="binding site" evidence="4">
    <location>
        <begin position="15"/>
        <end position="20"/>
    </location>
    <ligand>
        <name>GTP</name>
        <dbReference type="ChEBI" id="CHEBI:37565"/>
    </ligand>
</feature>
<reference evidence="6 7" key="1">
    <citation type="journal article" date="2018" name="Genome Announc.">
        <title>Ignatzschineria cameli sp. nov., isolated from necrotic foot tissue of dromedaries (Camelus dromedarius) and associated maggots (Wohlfahrtia species) in Dubai.</title>
        <authorList>
            <person name="Tsang C.C."/>
            <person name="Tang J.Y."/>
            <person name="Fong J.Y."/>
            <person name="Kinne J."/>
            <person name="Lee H.H."/>
            <person name="Joseph M."/>
            <person name="Jose S."/>
            <person name="Schuster R.K."/>
            <person name="Tang Y."/>
            <person name="Sivakumar S."/>
            <person name="Chen J.H."/>
            <person name="Teng J.L."/>
            <person name="Lau S.K."/>
            <person name="Wernery U."/>
            <person name="Woo P.C."/>
        </authorList>
    </citation>
    <scope>NUCLEOTIDE SEQUENCE [LARGE SCALE GENOMIC DNA]</scope>
    <source>
        <strain evidence="6 7">KCTC 22643</strain>
    </source>
</reference>
<dbReference type="Pfam" id="PF00679">
    <property type="entry name" value="EFG_C"/>
    <property type="match status" value="1"/>
</dbReference>
<dbReference type="InterPro" id="IPR005225">
    <property type="entry name" value="Small_GTP-bd"/>
</dbReference>
<dbReference type="SUPFAM" id="SSF52540">
    <property type="entry name" value="P-loop containing nucleoside triphosphate hydrolases"/>
    <property type="match status" value="1"/>
</dbReference>
<dbReference type="InterPro" id="IPR047041">
    <property type="entry name" value="BipA_GTP-bd_dom"/>
</dbReference>
<comment type="caution">
    <text evidence="6">The sequence shown here is derived from an EMBL/GenBank/DDBJ whole genome shotgun (WGS) entry which is preliminary data.</text>
</comment>
<keyword evidence="4" id="KW-0690">Ribosome biogenesis</keyword>
<dbReference type="EC" id="3.6.5.-" evidence="4"/>
<evidence type="ECO:0000313" key="6">
    <source>
        <dbReference type="EMBL" id="PWD84712.1"/>
    </source>
</evidence>
<sequence length="607" mass="67856">MIDKLRNIAIIAHVDHGKTTLVDQLLRSSGTFGEREEVADRVMDSNQIEKERGITILSKNTAINWNGYRINIVDTPGHADFGGEVERVLSMVDSVLLLVDSVEGPMPQTRFVTQKAFAMGFKPIVVINKIDRPGARPDWVLDQTFELFDNLGATDEQLDFPVVYASGINGYAGLTDDVRSGDFEPLFQAIIDHVPAPDVEVDAPFQLQVSSLDYNSYVGVIGVGRIKRGKVHKNMNVTVIDREGKKRNGKIQQILGFHGLNKIEFESAQAGDIISFTGLDPLFISDTICDPQHVEALPPLAVDEPTVSMMIQVNTSPFAGKEGKFVTSRQIKERLEEELIHNVALRVEATDNADVFKVSGRGELHLSVLIENMRREGYEMAVGRPQVIIREEDGVKMEPYETLMFDIEEQHQGDIMEQMGNRFAELQNMVPDGKGRIRLEYMIPSRGLIGFQTEFMTLTSGTGLMFHNFDHYGPLKKGSVGQRKNGVLISNGQGKALAYALFNLQERGRLFASHGDEIYEGQVIGIHSRDNDLVVNALRAKQLTNIRAAGTDEALTLTTPVKLTLERAIEFIDDDELVEVTPKSIRIRKRYLTEADRRKHQRATKDI</sequence>
<dbReference type="PANTHER" id="PTHR42908">
    <property type="entry name" value="TRANSLATION ELONGATION FACTOR-RELATED"/>
    <property type="match status" value="1"/>
</dbReference>
<dbReference type="InterPro" id="IPR048876">
    <property type="entry name" value="BipA_C"/>
</dbReference>
<dbReference type="FunFam" id="2.40.30.10:FF:000016">
    <property type="entry name" value="GTP-binding protein TypA"/>
    <property type="match status" value="1"/>
</dbReference>
<dbReference type="GO" id="GO:0000049">
    <property type="term" value="F:tRNA binding"/>
    <property type="evidence" value="ECO:0007669"/>
    <property type="project" value="UniProtKB-KW"/>
</dbReference>
<dbReference type="InterPro" id="IPR000640">
    <property type="entry name" value="EFG_V-like"/>
</dbReference>
<dbReference type="FunFam" id="3.30.70.240:FF:000002">
    <property type="entry name" value="GTP-binding protein TypA"/>
    <property type="match status" value="1"/>
</dbReference>
<evidence type="ECO:0000259" key="5">
    <source>
        <dbReference type="PROSITE" id="PS51722"/>
    </source>
</evidence>
<protein>
    <recommendedName>
        <fullName evidence="4">Large ribosomal subunit assembly factor BipA</fullName>
        <ecNumber evidence="4">3.6.5.-</ecNumber>
    </recommendedName>
    <alternativeName>
        <fullName evidence="4">GTP-binding protein BipA</fullName>
    </alternativeName>
</protein>
<dbReference type="FunFam" id="2.40.50.250:FF:000001">
    <property type="entry name" value="GTP-binding protein TypA"/>
    <property type="match status" value="1"/>
</dbReference>
<dbReference type="PROSITE" id="PS51722">
    <property type="entry name" value="G_TR_2"/>
    <property type="match status" value="1"/>
</dbReference>
<comment type="subcellular location">
    <subcellularLocation>
        <location evidence="4">Cytoplasm</location>
    </subcellularLocation>
    <text evidence="4">Binds to ribosomes.</text>
</comment>
<dbReference type="GO" id="GO:0005829">
    <property type="term" value="C:cytosol"/>
    <property type="evidence" value="ECO:0007669"/>
    <property type="project" value="TreeGrafter"/>
</dbReference>
<dbReference type="PANTHER" id="PTHR42908:SF8">
    <property type="entry name" value="TR-TYPE G DOMAIN-CONTAINING PROTEIN"/>
    <property type="match status" value="1"/>
</dbReference>
<dbReference type="HAMAP" id="MF_00849">
    <property type="entry name" value="BipA"/>
    <property type="match status" value="1"/>
</dbReference>
<dbReference type="CDD" id="cd03691">
    <property type="entry name" value="BipA_TypA_II"/>
    <property type="match status" value="1"/>
</dbReference>
<dbReference type="InterPro" id="IPR047042">
    <property type="entry name" value="BipA_II"/>
</dbReference>
<keyword evidence="2 4" id="KW-0342">GTP-binding</keyword>
<dbReference type="InterPro" id="IPR009000">
    <property type="entry name" value="Transl_B-barrel_sf"/>
</dbReference>
<dbReference type="InterPro" id="IPR047043">
    <property type="entry name" value="BipA_III"/>
</dbReference>
<dbReference type="InterPro" id="IPR004161">
    <property type="entry name" value="EFTu-like_2"/>
</dbReference>
<dbReference type="SUPFAM" id="SSF50447">
    <property type="entry name" value="Translation proteins"/>
    <property type="match status" value="1"/>
</dbReference>
<dbReference type="PRINTS" id="PR00315">
    <property type="entry name" value="ELONGATNFCT"/>
</dbReference>
<evidence type="ECO:0000256" key="4">
    <source>
        <dbReference type="HAMAP-Rule" id="MF_00849"/>
    </source>
</evidence>
<dbReference type="AlphaFoldDB" id="A0A2U2AND3"/>
<evidence type="ECO:0000256" key="1">
    <source>
        <dbReference type="ARBA" id="ARBA00022741"/>
    </source>
</evidence>
<dbReference type="FunFam" id="3.30.70.870:FF:000003">
    <property type="entry name" value="GTP-binding protein TypA"/>
    <property type="match status" value="1"/>
</dbReference>
<dbReference type="InterPro" id="IPR006298">
    <property type="entry name" value="BipA"/>
</dbReference>
<dbReference type="PROSITE" id="PS00301">
    <property type="entry name" value="G_TR_1"/>
    <property type="match status" value="1"/>
</dbReference>
<dbReference type="EMBL" id="QEWR01000002">
    <property type="protein sequence ID" value="PWD84712.1"/>
    <property type="molecule type" value="Genomic_DNA"/>
</dbReference>
<keyword evidence="4" id="KW-0820">tRNA-binding</keyword>